<dbReference type="SUPFAM" id="SSF142433">
    <property type="entry name" value="CinA-like"/>
    <property type="match status" value="1"/>
</dbReference>
<evidence type="ECO:0000313" key="2">
    <source>
        <dbReference type="EMBL" id="MBN2965315.1"/>
    </source>
</evidence>
<dbReference type="Pfam" id="PF02464">
    <property type="entry name" value="CinA"/>
    <property type="match status" value="1"/>
</dbReference>
<dbReference type="InterPro" id="IPR036653">
    <property type="entry name" value="CinA-like_C"/>
</dbReference>
<evidence type="ECO:0000313" key="3">
    <source>
        <dbReference type="Proteomes" id="UP000703590"/>
    </source>
</evidence>
<reference evidence="2 3" key="2">
    <citation type="submission" date="2021-02" db="EMBL/GenBank/DDBJ databases">
        <title>Sulfurospirillum tamanensis sp. nov.</title>
        <authorList>
            <person name="Frolova A."/>
            <person name="Merkel A."/>
            <person name="Slobodkin A."/>
        </authorList>
    </citation>
    <scope>NUCLEOTIDE SEQUENCE [LARGE SCALE GENOMIC DNA]</scope>
    <source>
        <strain evidence="2 3">T05b</strain>
    </source>
</reference>
<dbReference type="Proteomes" id="UP000703590">
    <property type="component" value="Unassembled WGS sequence"/>
</dbReference>
<gene>
    <name evidence="2" type="ORF">JWV37_11020</name>
</gene>
<dbReference type="EMBL" id="JAFHKK010000031">
    <property type="protein sequence ID" value="MBN2965315.1"/>
    <property type="molecule type" value="Genomic_DNA"/>
</dbReference>
<accession>A0ABS2WUN2</accession>
<evidence type="ECO:0000259" key="1">
    <source>
        <dbReference type="Pfam" id="PF02464"/>
    </source>
</evidence>
<sequence>MAHALLIVGDSLKLNPLMLAYIERAYVAHFLERGNTYFVSKNDTKLFMTLESLVHQYDTLSIGASSESFHLVGKVLSTLTEDTLVLKEETLAPSKATQISKGSYVLTMDEKQVNVLGISQNKTLPAFLSDVPAQKTSFSLIGIDEDSCRILLEPLAQTFEIGLHVTPLVEGWISIAAKAQKYGQIEHFLKSVGALFGDKMFRAQHPVEHIVSQLAYHKKQITCAESCTGGLIASMLTKTPGASACLFGSLVTYANTLKRAWLGVDAHILKTRGAVSEECVHAMLAGALNASKADIALATSGIAGPDGGSEQKPVGTVFVGVGNKEGMRTVERLLLQGDREYIQQQSAYHALRLLIQTHPHLFLR</sequence>
<comment type="caution">
    <text evidence="2">The sequence shown here is derived from an EMBL/GenBank/DDBJ whole genome shotgun (WGS) entry which is preliminary data.</text>
</comment>
<proteinExistence type="predicted"/>
<dbReference type="RefSeq" id="WP_205459874.1">
    <property type="nucleotide sequence ID" value="NZ_JAFHKK010000031.1"/>
</dbReference>
<dbReference type="InterPro" id="IPR008136">
    <property type="entry name" value="CinA_C"/>
</dbReference>
<protein>
    <submittedName>
        <fullName evidence="2">CinA family protein</fullName>
    </submittedName>
</protein>
<dbReference type="Gene3D" id="3.90.950.20">
    <property type="entry name" value="CinA-like"/>
    <property type="match status" value="1"/>
</dbReference>
<organism evidence="2 3">
    <name type="scientific">Sulfurospirillum tamanense</name>
    <dbReference type="NCBI Taxonomy" id="2813362"/>
    <lineage>
        <taxon>Bacteria</taxon>
        <taxon>Pseudomonadati</taxon>
        <taxon>Campylobacterota</taxon>
        <taxon>Epsilonproteobacteria</taxon>
        <taxon>Campylobacterales</taxon>
        <taxon>Sulfurospirillaceae</taxon>
        <taxon>Sulfurospirillum</taxon>
    </lineage>
</organism>
<reference evidence="2 3" key="3">
    <citation type="submission" date="2021-02" db="EMBL/GenBank/DDBJ databases">
        <authorList>
            <person name="Merkel A.Y."/>
        </authorList>
    </citation>
    <scope>NUCLEOTIDE SEQUENCE [LARGE SCALE GENOMIC DNA]</scope>
    <source>
        <strain evidence="2 3">T05b</strain>
    </source>
</reference>
<dbReference type="NCBIfam" id="TIGR00199">
    <property type="entry name" value="PncC_domain"/>
    <property type="match status" value="1"/>
</dbReference>
<name>A0ABS2WUN2_9BACT</name>
<reference evidence="3" key="1">
    <citation type="submission" date="2021-02" db="EMBL/GenBank/DDBJ databases">
        <title>Sulfurospirillum tamanensis sp. nov.</title>
        <authorList>
            <person name="Merkel A.Y."/>
        </authorList>
    </citation>
    <scope>NUCLEOTIDE SEQUENCE [LARGE SCALE GENOMIC DNA]</scope>
    <source>
        <strain evidence="3">T05b</strain>
    </source>
</reference>
<feature type="domain" description="CinA C-terminal" evidence="1">
    <location>
        <begin position="207"/>
        <end position="356"/>
    </location>
</feature>
<keyword evidence="3" id="KW-1185">Reference proteome</keyword>